<feature type="compositionally biased region" description="Basic and acidic residues" evidence="1">
    <location>
        <begin position="84"/>
        <end position="99"/>
    </location>
</feature>
<feature type="region of interest" description="Disordered" evidence="1">
    <location>
        <begin position="84"/>
        <end position="132"/>
    </location>
</feature>
<gene>
    <name evidence="2" type="ORF">H2201_006276</name>
</gene>
<evidence type="ECO:0008006" key="4">
    <source>
        <dbReference type="Google" id="ProtNLM"/>
    </source>
</evidence>
<evidence type="ECO:0000313" key="2">
    <source>
        <dbReference type="EMBL" id="KAJ9661987.1"/>
    </source>
</evidence>
<reference evidence="2" key="1">
    <citation type="submission" date="2022-10" db="EMBL/GenBank/DDBJ databases">
        <title>Culturing micro-colonial fungi from biological soil crusts in the Mojave desert and describing Neophaeococcomyces mojavensis, and introducing the new genera and species Taxawa tesnikishii.</title>
        <authorList>
            <person name="Kurbessoian T."/>
            <person name="Stajich J.E."/>
        </authorList>
    </citation>
    <scope>NUCLEOTIDE SEQUENCE</scope>
    <source>
        <strain evidence="2">TK_1</strain>
    </source>
</reference>
<name>A0ABQ9NQT8_9PEZI</name>
<keyword evidence="3" id="KW-1185">Reference proteome</keyword>
<sequence length="198" mass="22464">MSDAAPAASARPLTQDPITRALAQRASADAELKKIMENVVQGKATTEETDALKAFARGVLSVIDKEARKTDLRDRETAIREHQAALRERENAARERETTAADCQSTRAGSTQHADRPRGAIERFPDRRTERRRGRELEERLYQIGETASALVDQAGRLLKNLRYVDGREWERCLKIMEDNAGLLSSRICHAREELRRW</sequence>
<accession>A0ABQ9NQT8</accession>
<comment type="caution">
    <text evidence="2">The sequence shown here is derived from an EMBL/GenBank/DDBJ whole genome shotgun (WGS) entry which is preliminary data.</text>
</comment>
<feature type="compositionally biased region" description="Polar residues" evidence="1">
    <location>
        <begin position="102"/>
        <end position="112"/>
    </location>
</feature>
<evidence type="ECO:0000256" key="1">
    <source>
        <dbReference type="SAM" id="MobiDB-lite"/>
    </source>
</evidence>
<dbReference type="Proteomes" id="UP001172684">
    <property type="component" value="Unassembled WGS sequence"/>
</dbReference>
<feature type="compositionally biased region" description="Basic and acidic residues" evidence="1">
    <location>
        <begin position="113"/>
        <end position="132"/>
    </location>
</feature>
<proteinExistence type="predicted"/>
<dbReference type="EMBL" id="JAPDRL010000053">
    <property type="protein sequence ID" value="KAJ9661987.1"/>
    <property type="molecule type" value="Genomic_DNA"/>
</dbReference>
<organism evidence="2 3">
    <name type="scientific">Coniosporium apollinis</name>
    <dbReference type="NCBI Taxonomy" id="61459"/>
    <lineage>
        <taxon>Eukaryota</taxon>
        <taxon>Fungi</taxon>
        <taxon>Dikarya</taxon>
        <taxon>Ascomycota</taxon>
        <taxon>Pezizomycotina</taxon>
        <taxon>Dothideomycetes</taxon>
        <taxon>Dothideomycetes incertae sedis</taxon>
        <taxon>Coniosporium</taxon>
    </lineage>
</organism>
<protein>
    <recommendedName>
        <fullName evidence="4">Kinetochore protein Spc24</fullName>
    </recommendedName>
</protein>
<evidence type="ECO:0000313" key="3">
    <source>
        <dbReference type="Proteomes" id="UP001172684"/>
    </source>
</evidence>